<reference evidence="4" key="1">
    <citation type="journal article" date="2023" name="Plant Biotechnol. J.">
        <title>Chromosome-level wild Hevea brasiliensis genome provides new tools for genomic-assisted breeding and valuable loci to elevate rubber yield.</title>
        <authorList>
            <person name="Cheng H."/>
            <person name="Song X."/>
            <person name="Hu Y."/>
            <person name="Wu T."/>
            <person name="Yang Q."/>
            <person name="An Z."/>
            <person name="Feng S."/>
            <person name="Deng Z."/>
            <person name="Wu W."/>
            <person name="Zeng X."/>
            <person name="Tu M."/>
            <person name="Wang X."/>
            <person name="Huang H."/>
        </authorList>
    </citation>
    <scope>NUCLEOTIDE SEQUENCE</scope>
    <source>
        <strain evidence="4">MT/VB/25A 57/8</strain>
    </source>
</reference>
<dbReference type="InterPro" id="IPR053301">
    <property type="entry name" value="F-box_motif"/>
</dbReference>
<dbReference type="Pfam" id="PF00646">
    <property type="entry name" value="F-box"/>
    <property type="match status" value="1"/>
</dbReference>
<feature type="repeat" description="TPR" evidence="1">
    <location>
        <begin position="132"/>
        <end position="165"/>
    </location>
</feature>
<sequence length="329" mass="36111">MKQMIWPTRSDASRFKSLPSPNIKPIKESQSLASHSSTIHSRSTKLSSSSNAGDFSTLPFDILTKIAASFTLTNIQAASLVCRSWRDALRPLREAMMFLRWGKRFKHGGGGVRPNLEKALDSFLKGAARGSTLAMVDAGLVYWEMGQKEKAISLYRKAAELRDPAGQCNLGISYLKAKPPKQKEAIKWLSEASIAGHVRAQYQLARCLHQGGGVDHNLQEAAKWYLKAATGGCVRAMYNVALCYSVGEGLSQSRQQARKWMKRAADGGHSKAQFEHGLGLFSEGEMMKAVVYLELATRSGETAAAHVKNVVLQKISTATHDRVLFLADN</sequence>
<dbReference type="InterPro" id="IPR001810">
    <property type="entry name" value="F-box_dom"/>
</dbReference>
<dbReference type="PANTHER" id="PTHR45088">
    <property type="entry name" value="OSJNBA0022H21.17 PROTEIN"/>
    <property type="match status" value="1"/>
</dbReference>
<accession>A0ABQ9M7V0</accession>
<keyword evidence="5" id="KW-1185">Reference proteome</keyword>
<evidence type="ECO:0000259" key="3">
    <source>
        <dbReference type="Pfam" id="PF00646"/>
    </source>
</evidence>
<dbReference type="Proteomes" id="UP001174677">
    <property type="component" value="Chromosome 7"/>
</dbReference>
<dbReference type="Gene3D" id="1.25.40.10">
    <property type="entry name" value="Tetratricopeptide repeat domain"/>
    <property type="match status" value="2"/>
</dbReference>
<comment type="caution">
    <text evidence="4">The sequence shown here is derived from an EMBL/GenBank/DDBJ whole genome shotgun (WGS) entry which is preliminary data.</text>
</comment>
<dbReference type="PROSITE" id="PS50005">
    <property type="entry name" value="TPR"/>
    <property type="match status" value="1"/>
</dbReference>
<feature type="compositionally biased region" description="Polar residues" evidence="2">
    <location>
        <begin position="28"/>
        <end position="51"/>
    </location>
</feature>
<name>A0ABQ9M7V0_HEVBR</name>
<dbReference type="SUPFAM" id="SSF81901">
    <property type="entry name" value="HCP-like"/>
    <property type="match status" value="1"/>
</dbReference>
<dbReference type="InterPro" id="IPR036047">
    <property type="entry name" value="F-box-like_dom_sf"/>
</dbReference>
<evidence type="ECO:0000256" key="1">
    <source>
        <dbReference type="PROSITE-ProRule" id="PRU00339"/>
    </source>
</evidence>
<protein>
    <recommendedName>
        <fullName evidence="3">F-box domain-containing protein</fullName>
    </recommendedName>
</protein>
<proteinExistence type="predicted"/>
<dbReference type="SMART" id="SM00671">
    <property type="entry name" value="SEL1"/>
    <property type="match status" value="5"/>
</dbReference>
<feature type="domain" description="F-box" evidence="3">
    <location>
        <begin position="55"/>
        <end position="90"/>
    </location>
</feature>
<dbReference type="Gene3D" id="1.20.1280.50">
    <property type="match status" value="1"/>
</dbReference>
<dbReference type="Pfam" id="PF08238">
    <property type="entry name" value="Sel1"/>
    <property type="match status" value="5"/>
</dbReference>
<dbReference type="InterPro" id="IPR006597">
    <property type="entry name" value="Sel1-like"/>
</dbReference>
<dbReference type="SUPFAM" id="SSF81383">
    <property type="entry name" value="F-box domain"/>
    <property type="match status" value="1"/>
</dbReference>
<organism evidence="4 5">
    <name type="scientific">Hevea brasiliensis</name>
    <name type="common">Para rubber tree</name>
    <name type="synonym">Siphonia brasiliensis</name>
    <dbReference type="NCBI Taxonomy" id="3981"/>
    <lineage>
        <taxon>Eukaryota</taxon>
        <taxon>Viridiplantae</taxon>
        <taxon>Streptophyta</taxon>
        <taxon>Embryophyta</taxon>
        <taxon>Tracheophyta</taxon>
        <taxon>Spermatophyta</taxon>
        <taxon>Magnoliopsida</taxon>
        <taxon>eudicotyledons</taxon>
        <taxon>Gunneridae</taxon>
        <taxon>Pentapetalae</taxon>
        <taxon>rosids</taxon>
        <taxon>fabids</taxon>
        <taxon>Malpighiales</taxon>
        <taxon>Euphorbiaceae</taxon>
        <taxon>Crotonoideae</taxon>
        <taxon>Micrandreae</taxon>
        <taxon>Hevea</taxon>
    </lineage>
</organism>
<gene>
    <name evidence="4" type="ORF">P3X46_011660</name>
</gene>
<feature type="region of interest" description="Disordered" evidence="2">
    <location>
        <begin position="1"/>
        <end position="51"/>
    </location>
</feature>
<dbReference type="PANTHER" id="PTHR45088:SF1">
    <property type="entry name" value="OS04G0476000 PROTEIN"/>
    <property type="match status" value="1"/>
</dbReference>
<evidence type="ECO:0000256" key="2">
    <source>
        <dbReference type="SAM" id="MobiDB-lite"/>
    </source>
</evidence>
<evidence type="ECO:0000313" key="5">
    <source>
        <dbReference type="Proteomes" id="UP001174677"/>
    </source>
</evidence>
<dbReference type="InterPro" id="IPR011990">
    <property type="entry name" value="TPR-like_helical_dom_sf"/>
</dbReference>
<dbReference type="InterPro" id="IPR019734">
    <property type="entry name" value="TPR_rpt"/>
</dbReference>
<dbReference type="CDD" id="cd09917">
    <property type="entry name" value="F-box_SF"/>
    <property type="match status" value="1"/>
</dbReference>
<dbReference type="EMBL" id="JARPOI010000007">
    <property type="protein sequence ID" value="KAJ9176339.1"/>
    <property type="molecule type" value="Genomic_DNA"/>
</dbReference>
<keyword evidence="1" id="KW-0802">TPR repeat</keyword>
<evidence type="ECO:0000313" key="4">
    <source>
        <dbReference type="EMBL" id="KAJ9176339.1"/>
    </source>
</evidence>